<reference evidence="2 3" key="1">
    <citation type="submission" date="2015-03" db="EMBL/GenBank/DDBJ databases">
        <title>Genome sequence of Pseudoalteromonas aurantia.</title>
        <authorList>
            <person name="Xie B.-B."/>
            <person name="Rong J.-C."/>
            <person name="Qin Q.-L."/>
            <person name="Zhang Y.-Z."/>
        </authorList>
    </citation>
    <scope>NUCLEOTIDE SEQUENCE [LARGE SCALE GENOMIC DNA]</scope>
    <source>
        <strain evidence="2 3">208</strain>
    </source>
</reference>
<proteinExistence type="predicted"/>
<keyword evidence="1" id="KW-0472">Membrane</keyword>
<organism evidence="2 3">
    <name type="scientific">Pseudoalteromonas aurantia 208</name>
    <dbReference type="NCBI Taxonomy" id="1314867"/>
    <lineage>
        <taxon>Bacteria</taxon>
        <taxon>Pseudomonadati</taxon>
        <taxon>Pseudomonadota</taxon>
        <taxon>Gammaproteobacteria</taxon>
        <taxon>Alteromonadales</taxon>
        <taxon>Pseudoalteromonadaceae</taxon>
        <taxon>Pseudoalteromonas</taxon>
    </lineage>
</organism>
<sequence>MWVVGLVALMWVFLMFRSCIAEYKYYQSVKLLEPDIWRALGSPKHVNIPFAFLRPKSMNVLGEISNETVAQCAHKYRKRGFQLLFFTIMVLLFSIIYFKAY</sequence>
<evidence type="ECO:0008006" key="4">
    <source>
        <dbReference type="Google" id="ProtNLM"/>
    </source>
</evidence>
<dbReference type="Proteomes" id="UP000615755">
    <property type="component" value="Unassembled WGS sequence"/>
</dbReference>
<name>A0ABR9EC08_9GAMM</name>
<evidence type="ECO:0000313" key="2">
    <source>
        <dbReference type="EMBL" id="MBE0368500.1"/>
    </source>
</evidence>
<evidence type="ECO:0000313" key="3">
    <source>
        <dbReference type="Proteomes" id="UP000615755"/>
    </source>
</evidence>
<dbReference type="RefSeq" id="WP_192507774.1">
    <property type="nucleotide sequence ID" value="NZ_AQGV01000012.1"/>
</dbReference>
<keyword evidence="3" id="KW-1185">Reference proteome</keyword>
<keyword evidence="1" id="KW-1133">Transmembrane helix</keyword>
<evidence type="ECO:0000256" key="1">
    <source>
        <dbReference type="SAM" id="Phobius"/>
    </source>
</evidence>
<comment type="caution">
    <text evidence="2">The sequence shown here is derived from an EMBL/GenBank/DDBJ whole genome shotgun (WGS) entry which is preliminary data.</text>
</comment>
<accession>A0ABR9EC08</accession>
<keyword evidence="1" id="KW-0812">Transmembrane</keyword>
<protein>
    <recommendedName>
        <fullName evidence="4">Universal stress protein B</fullName>
    </recommendedName>
</protein>
<feature type="transmembrane region" description="Helical" evidence="1">
    <location>
        <begin position="80"/>
        <end position="98"/>
    </location>
</feature>
<gene>
    <name evidence="2" type="ORF">PAUR_a2115</name>
</gene>
<dbReference type="EMBL" id="AQGV01000012">
    <property type="protein sequence ID" value="MBE0368500.1"/>
    <property type="molecule type" value="Genomic_DNA"/>
</dbReference>